<dbReference type="GO" id="GO:0005524">
    <property type="term" value="F:ATP binding"/>
    <property type="evidence" value="ECO:0007669"/>
    <property type="project" value="UniProtKB-UniRule"/>
</dbReference>
<dbReference type="EMBL" id="IACF01001593">
    <property type="protein sequence ID" value="LAB67285.1"/>
    <property type="molecule type" value="mRNA"/>
</dbReference>
<proteinExistence type="evidence at transcript level"/>
<evidence type="ECO:0000256" key="6">
    <source>
        <dbReference type="ARBA" id="ARBA00022741"/>
    </source>
</evidence>
<evidence type="ECO:0000256" key="7">
    <source>
        <dbReference type="ARBA" id="ARBA00022763"/>
    </source>
</evidence>
<dbReference type="InterPro" id="IPR008271">
    <property type="entry name" value="Ser/Thr_kinase_AS"/>
</dbReference>
<dbReference type="Gene3D" id="3.30.200.20">
    <property type="entry name" value="Phosphorylase Kinase, domain 1"/>
    <property type="match status" value="1"/>
</dbReference>
<keyword evidence="8 16" id="KW-0418">Kinase</keyword>
<comment type="subcellular location">
    <subcellularLocation>
        <location evidence="1">Nucleus</location>
    </subcellularLocation>
</comment>
<evidence type="ECO:0000256" key="10">
    <source>
        <dbReference type="ARBA" id="ARBA00023242"/>
    </source>
</evidence>
<name>A0A2P2HZS5_9CRUS</name>
<keyword evidence="11" id="KW-0131">Cell cycle</keyword>
<dbReference type="EC" id="2.7.11.1" evidence="3"/>
<evidence type="ECO:0000256" key="14">
    <source>
        <dbReference type="PROSITE-ProRule" id="PRU10141"/>
    </source>
</evidence>
<dbReference type="SMART" id="SM00220">
    <property type="entry name" value="S_TKc"/>
    <property type="match status" value="1"/>
</dbReference>
<dbReference type="InterPro" id="IPR000719">
    <property type="entry name" value="Prot_kinase_dom"/>
</dbReference>
<evidence type="ECO:0000256" key="13">
    <source>
        <dbReference type="ARBA" id="ARBA00048679"/>
    </source>
</evidence>
<keyword evidence="9 14" id="KW-0067">ATP-binding</keyword>
<dbReference type="GO" id="GO:0004674">
    <property type="term" value="F:protein serine/threonine kinase activity"/>
    <property type="evidence" value="ECO:0007669"/>
    <property type="project" value="UniProtKB-KW"/>
</dbReference>
<keyword evidence="6 14" id="KW-0547">Nucleotide-binding</keyword>
<comment type="similarity">
    <text evidence="2">Belongs to the protein kinase superfamily. CAMK Ser/Thr protein kinase family. NIM1 subfamily.</text>
</comment>
<comment type="catalytic activity">
    <reaction evidence="12">
        <text>L-threonyl-[protein] + ATP = O-phospho-L-threonyl-[protein] + ADP + H(+)</text>
        <dbReference type="Rhea" id="RHEA:46608"/>
        <dbReference type="Rhea" id="RHEA-COMP:11060"/>
        <dbReference type="Rhea" id="RHEA-COMP:11605"/>
        <dbReference type="ChEBI" id="CHEBI:15378"/>
        <dbReference type="ChEBI" id="CHEBI:30013"/>
        <dbReference type="ChEBI" id="CHEBI:30616"/>
        <dbReference type="ChEBI" id="CHEBI:61977"/>
        <dbReference type="ChEBI" id="CHEBI:456216"/>
        <dbReference type="EC" id="2.7.11.1"/>
    </reaction>
</comment>
<evidence type="ECO:0000256" key="3">
    <source>
        <dbReference type="ARBA" id="ARBA00012513"/>
    </source>
</evidence>
<reference evidence="16" key="1">
    <citation type="journal article" date="2018" name="Biosci. Biotechnol. Biochem.">
        <title>Polysaccharide hydrolase of the hadal zone amphipods Hirondellea gigas.</title>
        <authorList>
            <person name="Kobayashi H."/>
            <person name="Nagahama T."/>
            <person name="Arai W."/>
            <person name="Sasagawa Y."/>
            <person name="Umeda M."/>
            <person name="Hayashi T."/>
            <person name="Nikaido I."/>
            <person name="Watanabe H."/>
            <person name="Oguri K."/>
            <person name="Kitazato H."/>
            <person name="Fujioka K."/>
            <person name="Kido Y."/>
            <person name="Takami H."/>
        </authorList>
    </citation>
    <scope>NUCLEOTIDE SEQUENCE</scope>
    <source>
        <tissue evidence="16">Whole body</tissue>
    </source>
</reference>
<feature type="binding site" evidence="14">
    <location>
        <position position="51"/>
    </location>
    <ligand>
        <name>ATP</name>
        <dbReference type="ChEBI" id="CHEBI:30616"/>
    </ligand>
</feature>
<dbReference type="GO" id="GO:0033314">
    <property type="term" value="P:mitotic DNA replication checkpoint signaling"/>
    <property type="evidence" value="ECO:0007669"/>
    <property type="project" value="UniProtKB-ARBA"/>
</dbReference>
<comment type="catalytic activity">
    <reaction evidence="13">
        <text>L-seryl-[protein] + ATP = O-phospho-L-seryl-[protein] + ADP + H(+)</text>
        <dbReference type="Rhea" id="RHEA:17989"/>
        <dbReference type="Rhea" id="RHEA-COMP:9863"/>
        <dbReference type="Rhea" id="RHEA-COMP:11604"/>
        <dbReference type="ChEBI" id="CHEBI:15378"/>
        <dbReference type="ChEBI" id="CHEBI:29999"/>
        <dbReference type="ChEBI" id="CHEBI:30616"/>
        <dbReference type="ChEBI" id="CHEBI:83421"/>
        <dbReference type="ChEBI" id="CHEBI:456216"/>
        <dbReference type="EC" id="2.7.11.1"/>
    </reaction>
</comment>
<dbReference type="PROSITE" id="PS00108">
    <property type="entry name" value="PROTEIN_KINASE_ST"/>
    <property type="match status" value="1"/>
</dbReference>
<dbReference type="GO" id="GO:0006974">
    <property type="term" value="P:DNA damage response"/>
    <property type="evidence" value="ECO:0007669"/>
    <property type="project" value="UniProtKB-KW"/>
</dbReference>
<dbReference type="PROSITE" id="PS50011">
    <property type="entry name" value="PROTEIN_KINASE_DOM"/>
    <property type="match status" value="1"/>
</dbReference>
<dbReference type="PANTHER" id="PTHR24346">
    <property type="entry name" value="MAP/MICROTUBULE AFFINITY-REGULATING KINASE"/>
    <property type="match status" value="1"/>
</dbReference>
<dbReference type="GO" id="GO:0005634">
    <property type="term" value="C:nucleus"/>
    <property type="evidence" value="ECO:0007669"/>
    <property type="project" value="UniProtKB-SubCell"/>
</dbReference>
<dbReference type="InterPro" id="IPR011009">
    <property type="entry name" value="Kinase-like_dom_sf"/>
</dbReference>
<evidence type="ECO:0000259" key="15">
    <source>
        <dbReference type="PROSITE" id="PS50011"/>
    </source>
</evidence>
<dbReference type="FunFam" id="3.30.200.20:FF:000229">
    <property type="entry name" value="Serine/threonine-protein kinase Chk1"/>
    <property type="match status" value="1"/>
</dbReference>
<dbReference type="InterPro" id="IPR017441">
    <property type="entry name" value="Protein_kinase_ATP_BS"/>
</dbReference>
<dbReference type="PANTHER" id="PTHR24346:SF107">
    <property type="entry name" value="SERINE_THREONINE-PROTEIN KINASE CHK1"/>
    <property type="match status" value="1"/>
</dbReference>
<feature type="domain" description="Protein kinase" evidence="15">
    <location>
        <begin position="22"/>
        <end position="281"/>
    </location>
</feature>
<evidence type="ECO:0000256" key="12">
    <source>
        <dbReference type="ARBA" id="ARBA00047899"/>
    </source>
</evidence>
<dbReference type="GO" id="GO:0005737">
    <property type="term" value="C:cytoplasm"/>
    <property type="evidence" value="ECO:0007669"/>
    <property type="project" value="TreeGrafter"/>
</dbReference>
<dbReference type="FunFam" id="1.10.510.10:FF:000301">
    <property type="entry name" value="Serine/threonine-protein kinase Chk1"/>
    <property type="match status" value="1"/>
</dbReference>
<evidence type="ECO:0000256" key="9">
    <source>
        <dbReference type="ARBA" id="ARBA00022840"/>
    </source>
</evidence>
<dbReference type="SUPFAM" id="SSF56112">
    <property type="entry name" value="Protein kinase-like (PK-like)"/>
    <property type="match status" value="1"/>
</dbReference>
<evidence type="ECO:0000256" key="4">
    <source>
        <dbReference type="ARBA" id="ARBA00022527"/>
    </source>
</evidence>
<evidence type="ECO:0000256" key="5">
    <source>
        <dbReference type="ARBA" id="ARBA00022679"/>
    </source>
</evidence>
<dbReference type="Gene3D" id="1.10.510.10">
    <property type="entry name" value="Transferase(Phosphotransferase) domain 1"/>
    <property type="match status" value="1"/>
</dbReference>
<evidence type="ECO:0000256" key="1">
    <source>
        <dbReference type="ARBA" id="ARBA00004123"/>
    </source>
</evidence>
<dbReference type="PROSITE" id="PS00107">
    <property type="entry name" value="PROTEIN_KINASE_ATP"/>
    <property type="match status" value="1"/>
</dbReference>
<protein>
    <recommendedName>
        <fullName evidence="3">non-specific serine/threonine protein kinase</fullName>
        <ecNumber evidence="3">2.7.11.1</ecNumber>
    </recommendedName>
</protein>
<keyword evidence="4" id="KW-0723">Serine/threonine-protein kinase</keyword>
<accession>A0A2P2HZS5</accession>
<keyword evidence="7" id="KW-0227">DNA damage</keyword>
<keyword evidence="10" id="KW-0539">Nucleus</keyword>
<organism evidence="16">
    <name type="scientific">Hirondellea gigas</name>
    <dbReference type="NCBI Taxonomy" id="1518452"/>
    <lineage>
        <taxon>Eukaryota</taxon>
        <taxon>Metazoa</taxon>
        <taxon>Ecdysozoa</taxon>
        <taxon>Arthropoda</taxon>
        <taxon>Crustacea</taxon>
        <taxon>Multicrustacea</taxon>
        <taxon>Malacostraca</taxon>
        <taxon>Eumalacostraca</taxon>
        <taxon>Peracarida</taxon>
        <taxon>Amphipoda</taxon>
        <taxon>Amphilochidea</taxon>
        <taxon>Lysianassida</taxon>
        <taxon>Lysianassidira</taxon>
        <taxon>Lysianassoidea</taxon>
        <taxon>Lysianassidae</taxon>
        <taxon>Hirondellea</taxon>
    </lineage>
</organism>
<dbReference type="Pfam" id="PF00069">
    <property type="entry name" value="Pkinase"/>
    <property type="match status" value="1"/>
</dbReference>
<sequence>MPGSNSTRTMVDPAAPEFVEGWSMVQTLGEGAFGEVKLLINRESGEAVALKMVDLHKHPEAETSVRKEMLIHKMLKHPNIIKFFGSRREGLMQYMFLEYAVGGELFDRIEPDVGMPSDQARRYFTELINGVHYLHSRGVAHRDIKPENLLLDVNDTIKITDFGLATIFRHSKRERMLDKKCGTRPYMAPELLAEKEYLAQPADLWSCGIVLVAMLAGELPWDEPSSKCHEYLIWKRREASYLGTSPWTKVSTCVLSLLRRLLQPTSAQRFTVTQIREHSWIAKHVTTPDIRHKSNGKTAPLTVSPESGPASKRICSELDNSFPVCVERMACSQPQPSVKAAFSQHLTAADDLDTDTLCFSQPAKPDHLLLASSPTTTNHDNSSATPLQRLVRRMTRVLVNCSLQDTIKHLDELFDTLHYRTAAHTPNILTVSTVDRRGAPLVMKASVLNMGAHILVDFRLSKGCGLDFKREFVRIKEGLAHIIVTGPVTWSLANATNTLPA</sequence>
<evidence type="ECO:0000256" key="11">
    <source>
        <dbReference type="ARBA" id="ARBA00023306"/>
    </source>
</evidence>
<evidence type="ECO:0000313" key="16">
    <source>
        <dbReference type="EMBL" id="LAB67285.1"/>
    </source>
</evidence>
<keyword evidence="5" id="KW-0808">Transferase</keyword>
<evidence type="ECO:0000256" key="2">
    <source>
        <dbReference type="ARBA" id="ARBA00010791"/>
    </source>
</evidence>
<evidence type="ECO:0000256" key="8">
    <source>
        <dbReference type="ARBA" id="ARBA00022777"/>
    </source>
</evidence>
<dbReference type="AlphaFoldDB" id="A0A2P2HZS5"/>